<evidence type="ECO:0000313" key="1">
    <source>
        <dbReference type="EMBL" id="KKN06385.1"/>
    </source>
</evidence>
<accession>A0A0F9MG96</accession>
<sequence length="116" mass="13506">MPMLQTDASLEFEDLAQEFAPMFLYGLLDENEIEVELDLDIDFTYGTPETRTDPADPGELYFSIHTRETPRREIQIYWITRPAWEGLKSIANKAVQLKEEGEARGDFLYEQSKGRR</sequence>
<dbReference type="EMBL" id="LAZR01004697">
    <property type="protein sequence ID" value="KKN06385.1"/>
    <property type="molecule type" value="Genomic_DNA"/>
</dbReference>
<protein>
    <submittedName>
        <fullName evidence="1">Uncharacterized protein</fullName>
    </submittedName>
</protein>
<proteinExistence type="predicted"/>
<comment type="caution">
    <text evidence="1">The sequence shown here is derived from an EMBL/GenBank/DDBJ whole genome shotgun (WGS) entry which is preliminary data.</text>
</comment>
<reference evidence="1" key="1">
    <citation type="journal article" date="2015" name="Nature">
        <title>Complex archaea that bridge the gap between prokaryotes and eukaryotes.</title>
        <authorList>
            <person name="Spang A."/>
            <person name="Saw J.H."/>
            <person name="Jorgensen S.L."/>
            <person name="Zaremba-Niedzwiedzka K."/>
            <person name="Martijn J."/>
            <person name="Lind A.E."/>
            <person name="van Eijk R."/>
            <person name="Schleper C."/>
            <person name="Guy L."/>
            <person name="Ettema T.J."/>
        </authorList>
    </citation>
    <scope>NUCLEOTIDE SEQUENCE</scope>
</reference>
<organism evidence="1">
    <name type="scientific">marine sediment metagenome</name>
    <dbReference type="NCBI Taxonomy" id="412755"/>
    <lineage>
        <taxon>unclassified sequences</taxon>
        <taxon>metagenomes</taxon>
        <taxon>ecological metagenomes</taxon>
    </lineage>
</organism>
<name>A0A0F9MG96_9ZZZZ</name>
<gene>
    <name evidence="1" type="ORF">LCGC14_1077720</name>
</gene>
<dbReference type="AlphaFoldDB" id="A0A0F9MG96"/>